<dbReference type="EMBL" id="FZOD01000011">
    <property type="protein sequence ID" value="SNS53904.1"/>
    <property type="molecule type" value="Genomic_DNA"/>
</dbReference>
<proteinExistence type="predicted"/>
<protein>
    <recommendedName>
        <fullName evidence="3">DUF4192 domain-containing protein</fullName>
    </recommendedName>
</protein>
<sequence>MTTDNQPPSGRPVPRSAPQPRLLLGSTEDILGAVPYLLGFHPAESLIVIGLEGEPPKGRLHLTVRWDLPLAAPGLGQIIPLFRNEGITQVVVIGYGPGPLVTPAVDVAIALFRQSDLTLVDALRVEDGRYWSYICSRTDCCPGDGTPYEQEANAIAAQAIVHGLVALPDRETLERSLDPVDGPARAAMREVTARVTEELRGRLTGCEDDEGFAAEFVADGMARVRGAIGAYASGGRLDDEQVARLGLDLAVIRIRDEAWTLITDDTDDAHLRLWQDLTRRLEPRFVPPAASLLGMAAWRQGDAALAGIALTRACEIAPDYSMANLLMHALRHLLPPHVLKERMPSPEELDQEMGSPTMAWLLPMISLLEETAIMAE</sequence>
<dbReference type="RefSeq" id="WP_089207678.1">
    <property type="nucleotide sequence ID" value="NZ_FZOD01000011.1"/>
</dbReference>
<keyword evidence="2" id="KW-1185">Reference proteome</keyword>
<organism evidence="1 2">
    <name type="scientific">Streptosporangium subroseum</name>
    <dbReference type="NCBI Taxonomy" id="106412"/>
    <lineage>
        <taxon>Bacteria</taxon>
        <taxon>Bacillati</taxon>
        <taxon>Actinomycetota</taxon>
        <taxon>Actinomycetes</taxon>
        <taxon>Streptosporangiales</taxon>
        <taxon>Streptosporangiaceae</taxon>
        <taxon>Streptosporangium</taxon>
    </lineage>
</organism>
<name>A0A239FCV0_9ACTN</name>
<dbReference type="AlphaFoldDB" id="A0A239FCV0"/>
<dbReference type="InterPro" id="IPR025447">
    <property type="entry name" value="DUF4192"/>
</dbReference>
<dbReference type="Pfam" id="PF13830">
    <property type="entry name" value="DUF4192"/>
    <property type="match status" value="1"/>
</dbReference>
<evidence type="ECO:0000313" key="2">
    <source>
        <dbReference type="Proteomes" id="UP000198282"/>
    </source>
</evidence>
<accession>A0A239FCV0</accession>
<evidence type="ECO:0008006" key="3">
    <source>
        <dbReference type="Google" id="ProtNLM"/>
    </source>
</evidence>
<reference evidence="1 2" key="1">
    <citation type="submission" date="2017-06" db="EMBL/GenBank/DDBJ databases">
        <authorList>
            <person name="Kim H.J."/>
            <person name="Triplett B.A."/>
        </authorList>
    </citation>
    <scope>NUCLEOTIDE SEQUENCE [LARGE SCALE GENOMIC DNA]</scope>
    <source>
        <strain evidence="1 2">CGMCC 4.2132</strain>
    </source>
</reference>
<dbReference type="Proteomes" id="UP000198282">
    <property type="component" value="Unassembled WGS sequence"/>
</dbReference>
<gene>
    <name evidence="1" type="ORF">SAMN05216276_101168</name>
</gene>
<evidence type="ECO:0000313" key="1">
    <source>
        <dbReference type="EMBL" id="SNS53904.1"/>
    </source>
</evidence>
<dbReference type="OrthoDB" id="3264463at2"/>